<name>A0A0G1Z2S1_9BACT</name>
<proteinExistence type="predicted"/>
<accession>A0A0G1Z2S1</accession>
<dbReference type="EMBL" id="LCQD01000005">
    <property type="protein sequence ID" value="KKW13074.1"/>
    <property type="molecule type" value="Genomic_DNA"/>
</dbReference>
<evidence type="ECO:0000313" key="2">
    <source>
        <dbReference type="Proteomes" id="UP000034588"/>
    </source>
</evidence>
<dbReference type="AlphaFoldDB" id="A0A0G1Z2S1"/>
<reference evidence="1 2" key="1">
    <citation type="journal article" date="2015" name="Nature">
        <title>rRNA introns, odd ribosomes, and small enigmatic genomes across a large radiation of phyla.</title>
        <authorList>
            <person name="Brown C.T."/>
            <person name="Hug L.A."/>
            <person name="Thomas B.C."/>
            <person name="Sharon I."/>
            <person name="Castelle C.J."/>
            <person name="Singh A."/>
            <person name="Wilkins M.J."/>
            <person name="Williams K.H."/>
            <person name="Banfield J.F."/>
        </authorList>
    </citation>
    <scope>NUCLEOTIDE SEQUENCE [LARGE SCALE GENOMIC DNA]</scope>
</reference>
<protein>
    <submittedName>
        <fullName evidence="1">Uncharacterized protein</fullName>
    </submittedName>
</protein>
<sequence>MALKLDPKVQEILPQIGIEIVSKANGEIAIYQGGVEQFSSYACDVVVKRLKKIIDQLSQDCVDLMQDLDPERYQQFMQVAQTASGWVMMGLKGDVGATLAAAAVKILQPQRTSMTDLEFIGEVAALADGAWSVIQSWGKSLP</sequence>
<evidence type="ECO:0000313" key="1">
    <source>
        <dbReference type="EMBL" id="KKW13074.1"/>
    </source>
</evidence>
<dbReference type="Proteomes" id="UP000034588">
    <property type="component" value="Unassembled WGS sequence"/>
</dbReference>
<comment type="caution">
    <text evidence="1">The sequence shown here is derived from an EMBL/GenBank/DDBJ whole genome shotgun (WGS) entry which is preliminary data.</text>
</comment>
<organism evidence="1 2">
    <name type="scientific">Candidatus Gottesmanbacteria bacterium GW2011_GWB1_49_7</name>
    <dbReference type="NCBI Taxonomy" id="1618448"/>
    <lineage>
        <taxon>Bacteria</taxon>
        <taxon>Candidatus Gottesmaniibacteriota</taxon>
    </lineage>
</organism>
<gene>
    <name evidence="1" type="ORF">UY48_C0005G0030</name>
</gene>